<reference evidence="14 15" key="1">
    <citation type="submission" date="2021-10" db="EMBL/GenBank/DDBJ databases">
        <title>Anaerobic single-cell dispensing facilitates the cultivation of human gut bacteria.</title>
        <authorList>
            <person name="Afrizal A."/>
        </authorList>
    </citation>
    <scope>NUCLEOTIDE SEQUENCE [LARGE SCALE GENOMIC DNA]</scope>
    <source>
        <strain evidence="14 15">CLA-AA-H270</strain>
    </source>
</reference>
<dbReference type="EMBL" id="JAJEPX010000021">
    <property type="protein sequence ID" value="MCC2177048.1"/>
    <property type="molecule type" value="Genomic_DNA"/>
</dbReference>
<dbReference type="GeneID" id="98659840"/>
<dbReference type="PROSITE" id="PS01124">
    <property type="entry name" value="HTH_ARAC_FAMILY_2"/>
    <property type="match status" value="1"/>
</dbReference>
<keyword evidence="8" id="KW-0804">Transcription</keyword>
<keyword evidence="3" id="KW-0963">Cytoplasm</keyword>
<feature type="domain" description="HTH araC/xylS-type" evidence="12">
    <location>
        <begin position="416"/>
        <end position="515"/>
    </location>
</feature>
<dbReference type="InterPro" id="IPR001789">
    <property type="entry name" value="Sig_transdc_resp-reg_receiver"/>
</dbReference>
<dbReference type="RefSeq" id="WP_227600752.1">
    <property type="nucleotide sequence ID" value="NZ_JAJEPX010000021.1"/>
</dbReference>
<evidence type="ECO:0000256" key="2">
    <source>
        <dbReference type="ARBA" id="ARBA00018672"/>
    </source>
</evidence>
<evidence type="ECO:0000256" key="4">
    <source>
        <dbReference type="ARBA" id="ARBA00022553"/>
    </source>
</evidence>
<keyword evidence="11" id="KW-0175">Coiled coil</keyword>
<dbReference type="InterPro" id="IPR041522">
    <property type="entry name" value="CdaR_GGDEF"/>
</dbReference>
<evidence type="ECO:0000256" key="3">
    <source>
        <dbReference type="ARBA" id="ARBA00022490"/>
    </source>
</evidence>
<feature type="coiled-coil region" evidence="11">
    <location>
        <begin position="109"/>
        <end position="140"/>
    </location>
</feature>
<keyword evidence="7" id="KW-0238">DNA-binding</keyword>
<sequence length="519" mass="57896">MMRVFIADDEEIIRDGIRNCIEKEQERFLFAGEAPDGEMALPMLMEMKPDVLITDIRMPFMDGLELAKVVRRTMPWLRIVFLSGHDEFEYAQKAVSLHADAYLLKPVSSAQLLETLGQVAEQIEQEQQQLRSEGANSRSEHEEDVLREHFLNDLLSGSVPTAEAAVQGERWGLLLTAKQYLVCIVRLPENAVQEQVRALTERLCGEESEVCAFFRGSRRLVLLLRGETEEAVRETAYEFCQNLRHELCQVLGWNALCAIGAPVSRVSALPESYCTAKDTLLQASACAEDGVFGSTDFAGVQHEFDFSAGGSLADKLRHAAPEDVPRIVEGYFGGSAAQDVQSVLYRYYLLMNLLVTASQLADEVQAGSIPPPEDPQAVLGQAATLEGTKACAAEVLGRMTRLCYRHQNVRYSAEISRAKEFIRENYADSGISLHMVAAEVGFSPNHFSTVFSQETGQTFVEYLTAVRIETAKHLLTCGNSRMSDIAFDVGYQDSHYFSYLFKKHVGVSPREYRSRSEEG</sequence>
<dbReference type="PROSITE" id="PS00041">
    <property type="entry name" value="HTH_ARAC_FAMILY_1"/>
    <property type="match status" value="1"/>
</dbReference>
<dbReference type="SUPFAM" id="SSF52172">
    <property type="entry name" value="CheY-like"/>
    <property type="match status" value="1"/>
</dbReference>
<dbReference type="SMART" id="SM00342">
    <property type="entry name" value="HTH_ARAC"/>
    <property type="match status" value="1"/>
</dbReference>
<evidence type="ECO:0000256" key="5">
    <source>
        <dbReference type="ARBA" id="ARBA00023012"/>
    </source>
</evidence>
<comment type="function">
    <text evidence="9">May play the central regulatory role in sporulation. It may be an element of the effector pathway responsible for the activation of sporulation genes in response to nutritional stress. Spo0A may act in concert with spo0H (a sigma factor) to control the expression of some genes that are critical to the sporulation process.</text>
</comment>
<keyword evidence="6" id="KW-0805">Transcription regulation</keyword>
<evidence type="ECO:0000256" key="7">
    <source>
        <dbReference type="ARBA" id="ARBA00023125"/>
    </source>
</evidence>
<feature type="domain" description="Response regulatory" evidence="13">
    <location>
        <begin position="3"/>
        <end position="120"/>
    </location>
</feature>
<evidence type="ECO:0000256" key="10">
    <source>
        <dbReference type="PROSITE-ProRule" id="PRU00169"/>
    </source>
</evidence>
<dbReference type="PRINTS" id="PR00032">
    <property type="entry name" value="HTHARAC"/>
</dbReference>
<evidence type="ECO:0000256" key="9">
    <source>
        <dbReference type="ARBA" id="ARBA00024867"/>
    </source>
</evidence>
<dbReference type="InterPro" id="IPR051552">
    <property type="entry name" value="HptR"/>
</dbReference>
<dbReference type="GO" id="GO:0005737">
    <property type="term" value="C:cytoplasm"/>
    <property type="evidence" value="ECO:0007669"/>
    <property type="project" value="UniProtKB-SubCell"/>
</dbReference>
<dbReference type="SUPFAM" id="SSF46689">
    <property type="entry name" value="Homeodomain-like"/>
    <property type="match status" value="2"/>
</dbReference>
<dbReference type="InterPro" id="IPR018060">
    <property type="entry name" value="HTH_AraC"/>
</dbReference>
<gene>
    <name evidence="14" type="ORF">LKD22_07900</name>
</gene>
<evidence type="ECO:0000313" key="14">
    <source>
        <dbReference type="EMBL" id="MCC2177048.1"/>
    </source>
</evidence>
<dbReference type="Pfam" id="PF17853">
    <property type="entry name" value="GGDEF_2"/>
    <property type="match status" value="1"/>
</dbReference>
<evidence type="ECO:0000259" key="12">
    <source>
        <dbReference type="PROSITE" id="PS01124"/>
    </source>
</evidence>
<evidence type="ECO:0000256" key="6">
    <source>
        <dbReference type="ARBA" id="ARBA00023015"/>
    </source>
</evidence>
<keyword evidence="15" id="KW-1185">Reference proteome</keyword>
<dbReference type="Gene3D" id="3.40.50.2300">
    <property type="match status" value="1"/>
</dbReference>
<dbReference type="Gene3D" id="1.10.10.60">
    <property type="entry name" value="Homeodomain-like"/>
    <property type="match status" value="2"/>
</dbReference>
<comment type="subcellular location">
    <subcellularLocation>
        <location evidence="1">Cytoplasm</location>
    </subcellularLocation>
</comment>
<evidence type="ECO:0000313" key="15">
    <source>
        <dbReference type="Proteomes" id="UP001298753"/>
    </source>
</evidence>
<evidence type="ECO:0000256" key="8">
    <source>
        <dbReference type="ARBA" id="ARBA00023163"/>
    </source>
</evidence>
<evidence type="ECO:0000256" key="1">
    <source>
        <dbReference type="ARBA" id="ARBA00004496"/>
    </source>
</evidence>
<dbReference type="AlphaFoldDB" id="A0AAW4W222"/>
<dbReference type="InterPro" id="IPR018062">
    <property type="entry name" value="HTH_AraC-typ_CS"/>
</dbReference>
<dbReference type="Pfam" id="PF00072">
    <property type="entry name" value="Response_reg"/>
    <property type="match status" value="1"/>
</dbReference>
<dbReference type="InterPro" id="IPR020449">
    <property type="entry name" value="Tscrpt_reg_AraC-type_HTH"/>
</dbReference>
<comment type="caution">
    <text evidence="14">The sequence shown here is derived from an EMBL/GenBank/DDBJ whole genome shotgun (WGS) entry which is preliminary data.</text>
</comment>
<dbReference type="GO" id="GO:0003700">
    <property type="term" value="F:DNA-binding transcription factor activity"/>
    <property type="evidence" value="ECO:0007669"/>
    <property type="project" value="InterPro"/>
</dbReference>
<dbReference type="SMART" id="SM00448">
    <property type="entry name" value="REC"/>
    <property type="match status" value="1"/>
</dbReference>
<dbReference type="CDD" id="cd17536">
    <property type="entry name" value="REC_YesN-like"/>
    <property type="match status" value="1"/>
</dbReference>
<evidence type="ECO:0000256" key="11">
    <source>
        <dbReference type="SAM" id="Coils"/>
    </source>
</evidence>
<name>A0AAW4W222_9FIRM</name>
<proteinExistence type="predicted"/>
<organism evidence="14 15">
    <name type="scientific">Agathobaculum butyriciproducens</name>
    <dbReference type="NCBI Taxonomy" id="1628085"/>
    <lineage>
        <taxon>Bacteria</taxon>
        <taxon>Bacillati</taxon>
        <taxon>Bacillota</taxon>
        <taxon>Clostridia</taxon>
        <taxon>Eubacteriales</taxon>
        <taxon>Butyricicoccaceae</taxon>
        <taxon>Agathobaculum</taxon>
    </lineage>
</organism>
<dbReference type="PANTHER" id="PTHR42713:SF3">
    <property type="entry name" value="TRANSCRIPTIONAL REGULATORY PROTEIN HPTR"/>
    <property type="match status" value="1"/>
</dbReference>
<dbReference type="GO" id="GO:0000160">
    <property type="term" value="P:phosphorelay signal transduction system"/>
    <property type="evidence" value="ECO:0007669"/>
    <property type="project" value="UniProtKB-KW"/>
</dbReference>
<feature type="modified residue" description="4-aspartylphosphate" evidence="10">
    <location>
        <position position="55"/>
    </location>
</feature>
<keyword evidence="5" id="KW-0902">Two-component regulatory system</keyword>
<keyword evidence="4 10" id="KW-0597">Phosphoprotein</keyword>
<evidence type="ECO:0000259" key="13">
    <source>
        <dbReference type="PROSITE" id="PS50110"/>
    </source>
</evidence>
<dbReference type="InterPro" id="IPR011006">
    <property type="entry name" value="CheY-like_superfamily"/>
</dbReference>
<dbReference type="Proteomes" id="UP001298753">
    <property type="component" value="Unassembled WGS sequence"/>
</dbReference>
<dbReference type="PANTHER" id="PTHR42713">
    <property type="entry name" value="HISTIDINE KINASE-RELATED"/>
    <property type="match status" value="1"/>
</dbReference>
<dbReference type="Pfam" id="PF12833">
    <property type="entry name" value="HTH_18"/>
    <property type="match status" value="1"/>
</dbReference>
<accession>A0AAW4W222</accession>
<dbReference type="PROSITE" id="PS50110">
    <property type="entry name" value="RESPONSE_REGULATORY"/>
    <property type="match status" value="1"/>
</dbReference>
<dbReference type="GO" id="GO:0043565">
    <property type="term" value="F:sequence-specific DNA binding"/>
    <property type="evidence" value="ECO:0007669"/>
    <property type="project" value="InterPro"/>
</dbReference>
<dbReference type="InterPro" id="IPR009057">
    <property type="entry name" value="Homeodomain-like_sf"/>
</dbReference>
<protein>
    <recommendedName>
        <fullName evidence="2">Stage 0 sporulation protein A homolog</fullName>
    </recommendedName>
</protein>